<keyword evidence="1" id="KW-0472">Membrane</keyword>
<dbReference type="Gene3D" id="3.10.129.10">
    <property type="entry name" value="Hotdog Thioesterase"/>
    <property type="match status" value="1"/>
</dbReference>
<dbReference type="SUPFAM" id="SSF54637">
    <property type="entry name" value="Thioesterase/thiol ester dehydrase-isomerase"/>
    <property type="match status" value="1"/>
</dbReference>
<accession>A0A7S1LEN2</accession>
<organism evidence="2">
    <name type="scientific">Neobodo designis</name>
    <name type="common">Flagellated protozoan</name>
    <name type="synonym">Bodo designis</name>
    <dbReference type="NCBI Taxonomy" id="312471"/>
    <lineage>
        <taxon>Eukaryota</taxon>
        <taxon>Discoba</taxon>
        <taxon>Euglenozoa</taxon>
        <taxon>Kinetoplastea</taxon>
        <taxon>Metakinetoplastina</taxon>
        <taxon>Neobodonida</taxon>
        <taxon>Neobodo</taxon>
    </lineage>
</organism>
<dbReference type="EMBL" id="HBGF01011620">
    <property type="protein sequence ID" value="CAD9102044.1"/>
    <property type="molecule type" value="Transcribed_RNA"/>
</dbReference>
<proteinExistence type="predicted"/>
<feature type="transmembrane region" description="Helical" evidence="1">
    <location>
        <begin position="20"/>
        <end position="43"/>
    </location>
</feature>
<dbReference type="InterPro" id="IPR029069">
    <property type="entry name" value="HotDog_dom_sf"/>
</dbReference>
<keyword evidence="1" id="KW-0812">Transmembrane</keyword>
<dbReference type="InterPro" id="IPR051490">
    <property type="entry name" value="THEM6_lcsJ_thioesterase"/>
</dbReference>
<evidence type="ECO:0000256" key="1">
    <source>
        <dbReference type="SAM" id="Phobius"/>
    </source>
</evidence>
<dbReference type="PANTHER" id="PTHR12475:SF4">
    <property type="entry name" value="PROTEIN THEM6"/>
    <property type="match status" value="1"/>
</dbReference>
<dbReference type="Pfam" id="PF13279">
    <property type="entry name" value="4HBT_2"/>
    <property type="match status" value="1"/>
</dbReference>
<evidence type="ECO:0008006" key="3">
    <source>
        <dbReference type="Google" id="ProtNLM"/>
    </source>
</evidence>
<keyword evidence="1" id="KW-1133">Transmembrane helix</keyword>
<reference evidence="2" key="1">
    <citation type="submission" date="2021-01" db="EMBL/GenBank/DDBJ databases">
        <authorList>
            <person name="Corre E."/>
            <person name="Pelletier E."/>
            <person name="Niang G."/>
            <person name="Scheremetjew M."/>
            <person name="Finn R."/>
            <person name="Kale V."/>
            <person name="Holt S."/>
            <person name="Cochrane G."/>
            <person name="Meng A."/>
            <person name="Brown T."/>
            <person name="Cohen L."/>
        </authorList>
    </citation>
    <scope>NUCLEOTIDE SEQUENCE</scope>
    <source>
        <strain evidence="2">CCAP 1951/1</strain>
    </source>
</reference>
<dbReference type="PANTHER" id="PTHR12475">
    <property type="match status" value="1"/>
</dbReference>
<protein>
    <recommendedName>
        <fullName evidence="3">Thioesterase domain-containing protein</fullName>
    </recommendedName>
</protein>
<dbReference type="CDD" id="cd00586">
    <property type="entry name" value="4HBT"/>
    <property type="match status" value="1"/>
</dbReference>
<gene>
    <name evidence="2" type="ORF">NDES1114_LOCUS7760</name>
</gene>
<dbReference type="AlphaFoldDB" id="A0A7S1LEN2"/>
<name>A0A7S1LEN2_NEODS</name>
<sequence>MLAALTSSVPAPVADWWPTIATGLLAASVTLHFFDWALVLRFLRYCGGAKVKPSVEAFKRTHVHKASVTTRDLDLMMHCNNARYPREADFARHRHFKACGLFDVSWGSGLNLVTGAQTIRYRRELPFRRNFEVRTTVVGWDEKALYLEQLFVSKDRKGHEDVYAVLYVREAVASGRKKLDAPLHALFEKAGWKDQLPPTQAPPADVAAWHQSTLDASARVCPKRQ</sequence>
<evidence type="ECO:0000313" key="2">
    <source>
        <dbReference type="EMBL" id="CAD9102044.1"/>
    </source>
</evidence>